<evidence type="ECO:0000256" key="1">
    <source>
        <dbReference type="ARBA" id="ARBA00022448"/>
    </source>
</evidence>
<dbReference type="PANTHER" id="PTHR35038">
    <property type="entry name" value="DISSIMILATORY SULFITE REDUCTASE SIRA"/>
    <property type="match status" value="1"/>
</dbReference>
<dbReference type="PANTHER" id="PTHR35038:SF6">
    <property type="entry name" value="SURFACE LOCALIZED DECAHEME CYTOCHROME C LIPOPROTEIN"/>
    <property type="match status" value="1"/>
</dbReference>
<dbReference type="SUPFAM" id="SSF48695">
    <property type="entry name" value="Multiheme cytochromes"/>
    <property type="match status" value="2"/>
</dbReference>
<accession>A0A9W6LC57</accession>
<proteinExistence type="predicted"/>
<protein>
    <recommendedName>
        <fullName evidence="8">Doubled CXXCH motif domain-containing protein</fullName>
    </recommendedName>
</protein>
<feature type="domain" description="Doubled CXXCH motif" evidence="8">
    <location>
        <begin position="73"/>
        <end position="107"/>
    </location>
</feature>
<keyword evidence="10" id="KW-1185">Reference proteome</keyword>
<keyword evidence="2" id="KW-0349">Heme</keyword>
<evidence type="ECO:0000259" key="8">
    <source>
        <dbReference type="Pfam" id="PF09699"/>
    </source>
</evidence>
<name>A0A9W6LC57_9BACT</name>
<evidence type="ECO:0000256" key="5">
    <source>
        <dbReference type="ARBA" id="ARBA00022982"/>
    </source>
</evidence>
<evidence type="ECO:0000256" key="4">
    <source>
        <dbReference type="ARBA" id="ARBA00022729"/>
    </source>
</evidence>
<dbReference type="GO" id="GO:0046872">
    <property type="term" value="F:metal ion binding"/>
    <property type="evidence" value="ECO:0007669"/>
    <property type="project" value="UniProtKB-KW"/>
</dbReference>
<dbReference type="InterPro" id="IPR038266">
    <property type="entry name" value="NapC/NirT_cytc_sf"/>
</dbReference>
<feature type="signal peptide" evidence="7">
    <location>
        <begin position="1"/>
        <end position="20"/>
    </location>
</feature>
<keyword evidence="1" id="KW-0813">Transport</keyword>
<dbReference type="PROSITE" id="PS51257">
    <property type="entry name" value="PROKAR_LIPOPROTEIN"/>
    <property type="match status" value="1"/>
</dbReference>
<dbReference type="InterPro" id="IPR051829">
    <property type="entry name" value="Multiheme_Cytochr_ET"/>
</dbReference>
<organism evidence="9 10">
    <name type="scientific">Geobacter hydrogenophilus</name>
    <dbReference type="NCBI Taxonomy" id="40983"/>
    <lineage>
        <taxon>Bacteria</taxon>
        <taxon>Pseudomonadati</taxon>
        <taxon>Thermodesulfobacteriota</taxon>
        <taxon>Desulfuromonadia</taxon>
        <taxon>Geobacterales</taxon>
        <taxon>Geobacteraceae</taxon>
        <taxon>Geobacter</taxon>
    </lineage>
</organism>
<dbReference type="InterPro" id="IPR036280">
    <property type="entry name" value="Multihaem_cyt_sf"/>
</dbReference>
<sequence length="593" mass="62594">MKLSKSLTLLLGTAAMFALYGCGSSNRESAIDQQSASFQASAGCISCHSTKVSPVTGALIVDEWKASKHNTGNGASCGDCHKPQGHPNGSVTKNPSNAVCEECHTAATMRTGVAHFGDPADPTKAFYVSSLDRTGGVAQGNMTFPGGNGCQTCHNPHDTTTLMTINQQWAGSAHAATADLPFTEDPWRKQSSGNCGRCHTGSGFRYYVTNAQAVLPKATFGQYTNAREVVGCSACHTDYSWKRISSDPSITSFINFSTPYKRSAGIGKNFPSNVGDTKLCVPCHAGRTGGGDVWAVATLSNASVPSAHYLPAAGLMYMKQGFIDFVPGNTVIGTSTYAKTLLSADDLSGGVTSTHRKLGTTAINGDSHNPAFFVSGNLDSNGPCVVCHMKGGHSLKINASAFDQVCVKCHDSEGGVALTNANFGTIFLEPQKEVFENALKLAAALFESKYNIRVVFDATSGSAGFYDLTLDATGATACKDWTRGGTLTATEARYLLGAAFNVKLLSNDPAAYAHARTYTRRLIYDTIDFLDNKVNDLSVGTTALATQPAVYAKGATAYTDGTLTTLATGTTESMVYLIRWSRTTGAWDAPERP</sequence>
<evidence type="ECO:0000256" key="7">
    <source>
        <dbReference type="SAM" id="SignalP"/>
    </source>
</evidence>
<dbReference type="AlphaFoldDB" id="A0A9W6LC57"/>
<evidence type="ECO:0000256" key="2">
    <source>
        <dbReference type="ARBA" id="ARBA00022617"/>
    </source>
</evidence>
<keyword evidence="6" id="KW-0408">Iron</keyword>
<evidence type="ECO:0000256" key="3">
    <source>
        <dbReference type="ARBA" id="ARBA00022723"/>
    </source>
</evidence>
<dbReference type="EMBL" id="BSDS01000001">
    <property type="protein sequence ID" value="GLI37126.1"/>
    <property type="molecule type" value="Genomic_DNA"/>
</dbReference>
<dbReference type="Proteomes" id="UP001144352">
    <property type="component" value="Unassembled WGS sequence"/>
</dbReference>
<keyword evidence="5" id="KW-0249">Electron transport</keyword>
<dbReference type="Gene3D" id="1.10.3820.10">
    <property type="entry name" value="Di-heme elbow motif domain"/>
    <property type="match status" value="1"/>
</dbReference>
<evidence type="ECO:0000256" key="6">
    <source>
        <dbReference type="ARBA" id="ARBA00023004"/>
    </source>
</evidence>
<feature type="chain" id="PRO_5040825368" description="Doubled CXXCH motif domain-containing protein" evidence="7">
    <location>
        <begin position="21"/>
        <end position="593"/>
    </location>
</feature>
<dbReference type="InterPro" id="IPR010177">
    <property type="entry name" value="Paired_CXXCH_1"/>
</dbReference>
<evidence type="ECO:0000313" key="10">
    <source>
        <dbReference type="Proteomes" id="UP001144352"/>
    </source>
</evidence>
<gene>
    <name evidence="9" type="ORF">GHYDROH2_06270</name>
</gene>
<keyword evidence="4 7" id="KW-0732">Signal</keyword>
<keyword evidence="3" id="KW-0479">Metal-binding</keyword>
<evidence type="ECO:0000313" key="9">
    <source>
        <dbReference type="EMBL" id="GLI37126.1"/>
    </source>
</evidence>
<dbReference type="RefSeq" id="WP_214187857.1">
    <property type="nucleotide sequence ID" value="NZ_BSDS01000001.1"/>
</dbReference>
<reference evidence="9" key="1">
    <citation type="submission" date="2022-12" db="EMBL/GenBank/DDBJ databases">
        <title>Reference genome sequencing for broad-spectrum identification of bacterial and archaeal isolates by mass spectrometry.</title>
        <authorList>
            <person name="Sekiguchi Y."/>
            <person name="Tourlousse D.M."/>
        </authorList>
    </citation>
    <scope>NUCLEOTIDE SEQUENCE</scope>
    <source>
        <strain evidence="9">H2</strain>
    </source>
</reference>
<dbReference type="GO" id="GO:0016491">
    <property type="term" value="F:oxidoreductase activity"/>
    <property type="evidence" value="ECO:0007669"/>
    <property type="project" value="TreeGrafter"/>
</dbReference>
<comment type="caution">
    <text evidence="9">The sequence shown here is derived from an EMBL/GenBank/DDBJ whole genome shotgun (WGS) entry which is preliminary data.</text>
</comment>
<dbReference type="Gene3D" id="1.10.1130.10">
    <property type="entry name" value="Flavocytochrome C3, Chain A"/>
    <property type="match status" value="1"/>
</dbReference>
<dbReference type="Pfam" id="PF09699">
    <property type="entry name" value="Paired_CXXCH_1"/>
    <property type="match status" value="1"/>
</dbReference>